<dbReference type="Proteomes" id="UP000240493">
    <property type="component" value="Unassembled WGS sequence"/>
</dbReference>
<organism evidence="2 3">
    <name type="scientific">Trichoderma asperellum (strain ATCC 204424 / CBS 433.97 / NBRC 101777)</name>
    <dbReference type="NCBI Taxonomy" id="1042311"/>
    <lineage>
        <taxon>Eukaryota</taxon>
        <taxon>Fungi</taxon>
        <taxon>Dikarya</taxon>
        <taxon>Ascomycota</taxon>
        <taxon>Pezizomycotina</taxon>
        <taxon>Sordariomycetes</taxon>
        <taxon>Hypocreomycetidae</taxon>
        <taxon>Hypocreales</taxon>
        <taxon>Hypocreaceae</taxon>
        <taxon>Trichoderma</taxon>
    </lineage>
</organism>
<reference evidence="2 3" key="1">
    <citation type="submission" date="2016-07" db="EMBL/GenBank/DDBJ databases">
        <title>Multiple horizontal gene transfer events from other fungi enriched the ability of initially mycotrophic Trichoderma (Ascomycota) to feed on dead plant biomass.</title>
        <authorList>
            <consortium name="DOE Joint Genome Institute"/>
            <person name="Aerts A."/>
            <person name="Atanasova L."/>
            <person name="Chenthamara K."/>
            <person name="Zhang J."/>
            <person name="Grujic M."/>
            <person name="Henrissat B."/>
            <person name="Kuo A."/>
            <person name="Salamov A."/>
            <person name="Lipzen A."/>
            <person name="Labutti K."/>
            <person name="Barry K."/>
            <person name="Miao Y."/>
            <person name="Rahimi M.J."/>
            <person name="Shen Q."/>
            <person name="Grigoriev I.V."/>
            <person name="Kubicek C.P."/>
            <person name="Druzhinina I.S."/>
        </authorList>
    </citation>
    <scope>NUCLEOTIDE SEQUENCE [LARGE SCALE GENOMIC DNA]</scope>
    <source>
        <strain evidence="2 3">CBS 433.97</strain>
    </source>
</reference>
<name>A0A2T3ZAJ3_TRIA4</name>
<accession>A0A2T3ZAJ3</accession>
<keyword evidence="3" id="KW-1185">Reference proteome</keyword>
<dbReference type="Pfam" id="PF12296">
    <property type="entry name" value="HsbA"/>
    <property type="match status" value="1"/>
</dbReference>
<dbReference type="EMBL" id="KZ679261">
    <property type="protein sequence ID" value="PTB41802.1"/>
    <property type="molecule type" value="Genomic_DNA"/>
</dbReference>
<feature type="chain" id="PRO_5015425502" evidence="1">
    <location>
        <begin position="21"/>
        <end position="181"/>
    </location>
</feature>
<protein>
    <submittedName>
        <fullName evidence="2">Uncharacterized protein</fullName>
    </submittedName>
</protein>
<dbReference type="OrthoDB" id="3485059at2759"/>
<dbReference type="InterPro" id="IPR021054">
    <property type="entry name" value="Cell_wall_mannoprotein_1"/>
</dbReference>
<dbReference type="AlphaFoldDB" id="A0A2T3ZAJ3"/>
<sequence>MVAITSILLLAATVATTATASVLRRDTTPVVNSINTQLVPQITILQNDIDGFPASGFNGSVQLDSDEDTLMTILDTATTLTQEAGTFSIVDVLNVIGAMEPATTGIINYNLALATKVADFESIGRAPFVLANLQILNIRWTEFTNELIAAAPLGAATALLAMQTAISTSYASSIAVYSVAV</sequence>
<evidence type="ECO:0000256" key="1">
    <source>
        <dbReference type="SAM" id="SignalP"/>
    </source>
</evidence>
<keyword evidence="1" id="KW-0732">Signal</keyword>
<feature type="signal peptide" evidence="1">
    <location>
        <begin position="1"/>
        <end position="20"/>
    </location>
</feature>
<proteinExistence type="predicted"/>
<evidence type="ECO:0000313" key="3">
    <source>
        <dbReference type="Proteomes" id="UP000240493"/>
    </source>
</evidence>
<evidence type="ECO:0000313" key="2">
    <source>
        <dbReference type="EMBL" id="PTB41802.1"/>
    </source>
</evidence>
<gene>
    <name evidence="2" type="ORF">M441DRAFT_57902</name>
</gene>